<evidence type="ECO:0000256" key="8">
    <source>
        <dbReference type="PROSITE-ProRule" id="PRU00221"/>
    </source>
</evidence>
<evidence type="ECO:0000256" key="5">
    <source>
        <dbReference type="ARBA" id="ARBA00023187"/>
    </source>
</evidence>
<keyword evidence="6" id="KW-0539">Nucleus</keyword>
<name>A0A9W8GRA1_9FUNG</name>
<evidence type="ECO:0000256" key="7">
    <source>
        <dbReference type="ARBA" id="ARBA00025801"/>
    </source>
</evidence>
<dbReference type="InterPro" id="IPR001680">
    <property type="entry name" value="WD40_rpt"/>
</dbReference>
<dbReference type="PROSITE" id="PS50294">
    <property type="entry name" value="WD_REPEATS_REGION"/>
    <property type="match status" value="2"/>
</dbReference>
<evidence type="ECO:0000256" key="2">
    <source>
        <dbReference type="ARBA" id="ARBA00022574"/>
    </source>
</evidence>
<evidence type="ECO:0000256" key="6">
    <source>
        <dbReference type="ARBA" id="ARBA00023242"/>
    </source>
</evidence>
<evidence type="ECO:0000256" key="1">
    <source>
        <dbReference type="ARBA" id="ARBA00004123"/>
    </source>
</evidence>
<dbReference type="Pfam" id="PF17814">
    <property type="entry name" value="LisH_TPL"/>
    <property type="match status" value="1"/>
</dbReference>
<keyword evidence="5" id="KW-0508">mRNA splicing</keyword>
<dbReference type="InterPro" id="IPR054532">
    <property type="entry name" value="TPL_SMU1_LisH-like"/>
</dbReference>
<dbReference type="OrthoDB" id="538223at2759"/>
<gene>
    <name evidence="10" type="ORF">IWW39_000705</name>
</gene>
<feature type="repeat" description="WD" evidence="8">
    <location>
        <begin position="259"/>
        <end position="300"/>
    </location>
</feature>
<dbReference type="Gene3D" id="2.130.10.10">
    <property type="entry name" value="YVTN repeat-like/Quinoprotein amine dehydrogenase"/>
    <property type="match status" value="1"/>
</dbReference>
<feature type="repeat" description="WD" evidence="8">
    <location>
        <begin position="302"/>
        <end position="343"/>
    </location>
</feature>
<reference evidence="10" key="1">
    <citation type="submission" date="2022-07" db="EMBL/GenBank/DDBJ databases">
        <title>Phylogenomic reconstructions and comparative analyses of Kickxellomycotina fungi.</title>
        <authorList>
            <person name="Reynolds N.K."/>
            <person name="Stajich J.E."/>
            <person name="Barry K."/>
            <person name="Grigoriev I.V."/>
            <person name="Crous P."/>
            <person name="Smith M.E."/>
        </authorList>
    </citation>
    <scope>NUCLEOTIDE SEQUENCE</scope>
    <source>
        <strain evidence="10">CBS 109367</strain>
    </source>
</reference>
<feature type="domain" description="TPL/SMU1 LisH-like dimerisation" evidence="9">
    <location>
        <begin position="4"/>
        <end position="33"/>
    </location>
</feature>
<evidence type="ECO:0000259" key="9">
    <source>
        <dbReference type="Pfam" id="PF17814"/>
    </source>
</evidence>
<evidence type="ECO:0000256" key="3">
    <source>
        <dbReference type="ARBA" id="ARBA00022664"/>
    </source>
</evidence>
<feature type="repeat" description="WD" evidence="8">
    <location>
        <begin position="344"/>
        <end position="385"/>
    </location>
</feature>
<dbReference type="InterPro" id="IPR045184">
    <property type="entry name" value="SMU1"/>
</dbReference>
<dbReference type="Pfam" id="PF00400">
    <property type="entry name" value="WD40"/>
    <property type="match status" value="4"/>
</dbReference>
<keyword evidence="2 8" id="KW-0853">WD repeat</keyword>
<comment type="subcellular location">
    <subcellularLocation>
        <location evidence="1">Nucleus</location>
    </subcellularLocation>
</comment>
<dbReference type="PROSITE" id="PS50082">
    <property type="entry name" value="WD_REPEATS_2"/>
    <property type="match status" value="4"/>
</dbReference>
<evidence type="ECO:0000313" key="11">
    <source>
        <dbReference type="Proteomes" id="UP001151516"/>
    </source>
</evidence>
<feature type="repeat" description="WD" evidence="8">
    <location>
        <begin position="218"/>
        <end position="250"/>
    </location>
</feature>
<dbReference type="Proteomes" id="UP001151516">
    <property type="component" value="Unassembled WGS sequence"/>
</dbReference>
<dbReference type="PANTHER" id="PTHR22848">
    <property type="entry name" value="WD40 REPEAT PROTEIN"/>
    <property type="match status" value="1"/>
</dbReference>
<dbReference type="EMBL" id="JANBTX010000011">
    <property type="protein sequence ID" value="KAJ2690458.1"/>
    <property type="molecule type" value="Genomic_DNA"/>
</dbReference>
<protein>
    <recommendedName>
        <fullName evidence="9">TPL/SMU1 LisH-like dimerisation domain-containing protein</fullName>
    </recommendedName>
</protein>
<dbReference type="PROSITE" id="PS50896">
    <property type="entry name" value="LISH"/>
    <property type="match status" value="1"/>
</dbReference>
<proteinExistence type="inferred from homology"/>
<comment type="caution">
    <text evidence="10">The sequence shown here is derived from an EMBL/GenBank/DDBJ whole genome shotgun (WGS) entry which is preliminary data.</text>
</comment>
<accession>A0A9W8GRA1</accession>
<dbReference type="SUPFAM" id="SSF50978">
    <property type="entry name" value="WD40 repeat-like"/>
    <property type="match status" value="1"/>
</dbReference>
<sequence>MDVESSTVVRLVEQFLKEHNLLKTLETLKSESGITVNTVDNVNTFKSDIIKGKWESVLTSVEQAGVAQGKLVDLYEHIIIELVELRDMGPARALLRQTEPMEIMRTSQPDRYLKLEQLLSRTTLDFNDVFRGRVTKESRRLEIAESLANEVSTAPPSRLLTLLGHSIQWQKQQGIIPDGVPYDLFYGKVQEVVSSSEDRPPTRILATIKFPKSEHPCSLAFSPSGEYLATGSVGGFIEFWSAMTGKIADELDFQAKGSLMMMEDAVTSLAFSHSGDLVCAGASDGKIKAWKVKSGSTAKRFPAAHAQRVSSVAFSRDDTQILSGSSDGIVRIHGLKSGNMLREFRGHTAGITSAVFTEDMSRVVSTSDDGSLRIWESGSAECLYTVLPGSDKVGLSMPGIVSVLAIPGRPTEFIVCTKSPTIYVVGIDGQVKRSFAAKQGTCNEFLAAAVMPQGKLVLAVSDTSALHCFDIESGQPQDNALKVADAEIFGMACHPSLSIVAFFSNERRVPIWAS</sequence>
<dbReference type="GO" id="GO:0005634">
    <property type="term" value="C:nucleus"/>
    <property type="evidence" value="ECO:0007669"/>
    <property type="project" value="UniProtKB-SubCell"/>
</dbReference>
<comment type="similarity">
    <text evidence="7">Belongs to the WD repeat SMU1 family.</text>
</comment>
<dbReference type="InterPro" id="IPR036322">
    <property type="entry name" value="WD40_repeat_dom_sf"/>
</dbReference>
<organism evidence="10 11">
    <name type="scientific">Coemansia spiralis</name>
    <dbReference type="NCBI Taxonomy" id="417178"/>
    <lineage>
        <taxon>Eukaryota</taxon>
        <taxon>Fungi</taxon>
        <taxon>Fungi incertae sedis</taxon>
        <taxon>Zoopagomycota</taxon>
        <taxon>Kickxellomycotina</taxon>
        <taxon>Kickxellomycetes</taxon>
        <taxon>Kickxellales</taxon>
        <taxon>Kickxellaceae</taxon>
        <taxon>Coemansia</taxon>
    </lineage>
</organism>
<evidence type="ECO:0000313" key="10">
    <source>
        <dbReference type="EMBL" id="KAJ2690458.1"/>
    </source>
</evidence>
<dbReference type="SMART" id="SM00667">
    <property type="entry name" value="LisH"/>
    <property type="match status" value="1"/>
</dbReference>
<keyword evidence="3" id="KW-0507">mRNA processing</keyword>
<dbReference type="GO" id="GO:0000398">
    <property type="term" value="P:mRNA splicing, via spliceosome"/>
    <property type="evidence" value="ECO:0007669"/>
    <property type="project" value="InterPro"/>
</dbReference>
<dbReference type="InterPro" id="IPR006594">
    <property type="entry name" value="LisH"/>
</dbReference>
<keyword evidence="4" id="KW-0677">Repeat</keyword>
<dbReference type="SMART" id="SM00320">
    <property type="entry name" value="WD40"/>
    <property type="match status" value="5"/>
</dbReference>
<dbReference type="InterPro" id="IPR015943">
    <property type="entry name" value="WD40/YVTN_repeat-like_dom_sf"/>
</dbReference>
<dbReference type="AlphaFoldDB" id="A0A9W8GRA1"/>
<keyword evidence="11" id="KW-1185">Reference proteome</keyword>
<evidence type="ECO:0000256" key="4">
    <source>
        <dbReference type="ARBA" id="ARBA00022737"/>
    </source>
</evidence>